<evidence type="ECO:0000256" key="2">
    <source>
        <dbReference type="ARBA" id="ARBA00023242"/>
    </source>
</evidence>
<dbReference type="Proteomes" id="UP000692954">
    <property type="component" value="Unassembled WGS sequence"/>
</dbReference>
<evidence type="ECO:0000313" key="7">
    <source>
        <dbReference type="Proteomes" id="UP000692954"/>
    </source>
</evidence>
<proteinExistence type="predicted"/>
<dbReference type="InterPro" id="IPR051965">
    <property type="entry name" value="ChromReg_NeuronalGeneExpr"/>
</dbReference>
<keyword evidence="7" id="KW-1185">Reference proteome</keyword>
<sequence length="179" mass="21695">MENIQNNPPIYRQEFFIFKEFLDGMKDICNKYQSLLPQIKSIRKRPKKYNKRPKDPHAPKMPQSAFIFYFKHVKDRFQQEHKGKQFQEITSMIAKKWNELSVAEQEPYVKLSEADRRRYNQEQKQYSVITQQQFSKYLQRKLKVEQFESDSYNEVDQQIKPKQEEEVDEDSFGGNLIQN</sequence>
<dbReference type="InterPro" id="IPR009071">
    <property type="entry name" value="HMG_box_dom"/>
</dbReference>
<dbReference type="EMBL" id="CAJJDN010000146">
    <property type="protein sequence ID" value="CAD8123629.1"/>
    <property type="molecule type" value="Genomic_DNA"/>
</dbReference>
<accession>A0A8S1R8N5</accession>
<dbReference type="PROSITE" id="PS50118">
    <property type="entry name" value="HMG_BOX_2"/>
    <property type="match status" value="1"/>
</dbReference>
<gene>
    <name evidence="6" type="ORF">PSON_ATCC_30995.1.T1460055</name>
</gene>
<dbReference type="Pfam" id="PF00505">
    <property type="entry name" value="HMG_box"/>
    <property type="match status" value="1"/>
</dbReference>
<reference evidence="6" key="1">
    <citation type="submission" date="2021-01" db="EMBL/GenBank/DDBJ databases">
        <authorList>
            <consortium name="Genoscope - CEA"/>
            <person name="William W."/>
        </authorList>
    </citation>
    <scope>NUCLEOTIDE SEQUENCE</scope>
</reference>
<evidence type="ECO:0000256" key="4">
    <source>
        <dbReference type="SAM" id="MobiDB-lite"/>
    </source>
</evidence>
<feature type="region of interest" description="Disordered" evidence="4">
    <location>
        <begin position="149"/>
        <end position="179"/>
    </location>
</feature>
<keyword evidence="2 3" id="KW-0539">Nucleus</keyword>
<organism evidence="6 7">
    <name type="scientific">Paramecium sonneborni</name>
    <dbReference type="NCBI Taxonomy" id="65129"/>
    <lineage>
        <taxon>Eukaryota</taxon>
        <taxon>Sar</taxon>
        <taxon>Alveolata</taxon>
        <taxon>Ciliophora</taxon>
        <taxon>Intramacronucleata</taxon>
        <taxon>Oligohymenophorea</taxon>
        <taxon>Peniculida</taxon>
        <taxon>Parameciidae</taxon>
        <taxon>Paramecium</taxon>
    </lineage>
</organism>
<evidence type="ECO:0000313" key="6">
    <source>
        <dbReference type="EMBL" id="CAD8123629.1"/>
    </source>
</evidence>
<feature type="domain" description="HMG box" evidence="5">
    <location>
        <begin position="59"/>
        <end position="127"/>
    </location>
</feature>
<dbReference type="PANTHER" id="PTHR46040">
    <property type="entry name" value="HIGH MOBILITY GROUP PROTEIN 2"/>
    <property type="match status" value="1"/>
</dbReference>
<dbReference type="GO" id="GO:0010468">
    <property type="term" value="P:regulation of gene expression"/>
    <property type="evidence" value="ECO:0007669"/>
    <property type="project" value="TreeGrafter"/>
</dbReference>
<evidence type="ECO:0000256" key="3">
    <source>
        <dbReference type="PROSITE-ProRule" id="PRU00267"/>
    </source>
</evidence>
<feature type="DNA-binding region" description="HMG box" evidence="3">
    <location>
        <begin position="59"/>
        <end position="127"/>
    </location>
</feature>
<evidence type="ECO:0000256" key="1">
    <source>
        <dbReference type="ARBA" id="ARBA00023125"/>
    </source>
</evidence>
<comment type="caution">
    <text evidence="6">The sequence shown here is derived from an EMBL/GenBank/DDBJ whole genome shotgun (WGS) entry which is preliminary data.</text>
</comment>
<dbReference type="GO" id="GO:0003677">
    <property type="term" value="F:DNA binding"/>
    <property type="evidence" value="ECO:0007669"/>
    <property type="project" value="UniProtKB-UniRule"/>
</dbReference>
<keyword evidence="1 3" id="KW-0238">DNA-binding</keyword>
<evidence type="ECO:0000259" key="5">
    <source>
        <dbReference type="PROSITE" id="PS50118"/>
    </source>
</evidence>
<dbReference type="OrthoDB" id="1919336at2759"/>
<dbReference type="PANTHER" id="PTHR46040:SF3">
    <property type="entry name" value="HIGH MOBILITY GROUP PROTEIN 2"/>
    <property type="match status" value="1"/>
</dbReference>
<name>A0A8S1R8N5_9CILI</name>
<dbReference type="GO" id="GO:0005634">
    <property type="term" value="C:nucleus"/>
    <property type="evidence" value="ECO:0007669"/>
    <property type="project" value="UniProtKB-UniRule"/>
</dbReference>
<protein>
    <recommendedName>
        <fullName evidence="5">HMG box domain-containing protein</fullName>
    </recommendedName>
</protein>
<dbReference type="AlphaFoldDB" id="A0A8S1R8N5"/>
<dbReference type="SMART" id="SM00398">
    <property type="entry name" value="HMG"/>
    <property type="match status" value="1"/>
</dbReference>